<dbReference type="PIRSF" id="PIRSF007028">
    <property type="entry name" value="UCP007028"/>
    <property type="match status" value="1"/>
</dbReference>
<dbReference type="Pfam" id="PF07237">
    <property type="entry name" value="DUF1428"/>
    <property type="match status" value="1"/>
</dbReference>
<proteinExistence type="predicted"/>
<dbReference type="EMBL" id="QVXO01000013">
    <property type="protein sequence ID" value="RPJ91702.1"/>
    <property type="molecule type" value="Genomic_DNA"/>
</dbReference>
<dbReference type="Proteomes" id="UP000285324">
    <property type="component" value="Unassembled WGS sequence"/>
</dbReference>
<evidence type="ECO:0000313" key="2">
    <source>
        <dbReference type="Proteomes" id="UP000285324"/>
    </source>
</evidence>
<accession>A0A424WEN0</accession>
<dbReference type="SUPFAM" id="SSF54909">
    <property type="entry name" value="Dimeric alpha+beta barrel"/>
    <property type="match status" value="1"/>
</dbReference>
<dbReference type="Gene3D" id="3.30.70.100">
    <property type="match status" value="1"/>
</dbReference>
<protein>
    <submittedName>
        <fullName evidence="1">DUF1428 domain-containing protein</fullName>
    </submittedName>
</protein>
<dbReference type="AlphaFoldDB" id="A0A424WEN0"/>
<comment type="caution">
    <text evidence="1">The sequence shown here is derived from an EMBL/GenBank/DDBJ whole genome shotgun (WGS) entry which is preliminary data.</text>
</comment>
<dbReference type="OrthoDB" id="9792392at2"/>
<sequence length="118" mass="13193">MEKYVDGFLLPVPKANLEAYRKMAQRAQTVWLEHGALDYRECVAEEIDKEGAGSFSAAAGAREGETVVFAWITYPSKADRDRINAKVMADPRLAEHCCDDVFDIKRMCWGGFTTLVGD</sequence>
<evidence type="ECO:0000313" key="1">
    <source>
        <dbReference type="EMBL" id="RPJ91702.1"/>
    </source>
</evidence>
<gene>
    <name evidence="1" type="ORF">DY367_10735</name>
</gene>
<dbReference type="RefSeq" id="WP_118932496.1">
    <property type="nucleotide sequence ID" value="NZ_CP061008.1"/>
</dbReference>
<organism evidence="1 2">
    <name type="scientific">Alcaligenes xylosoxydans xylosoxydans</name>
    <name type="common">Achromobacter xylosoxidans</name>
    <dbReference type="NCBI Taxonomy" id="85698"/>
    <lineage>
        <taxon>Bacteria</taxon>
        <taxon>Pseudomonadati</taxon>
        <taxon>Pseudomonadota</taxon>
        <taxon>Betaproteobacteria</taxon>
        <taxon>Burkholderiales</taxon>
        <taxon>Alcaligenaceae</taxon>
        <taxon>Achromobacter</taxon>
    </lineage>
</organism>
<name>A0A424WEN0_ALCXX</name>
<reference evidence="1 2" key="1">
    <citation type="submission" date="2018-08" db="EMBL/GenBank/DDBJ databases">
        <title>Achromobacter xylosoxidans Genome sequencing and assembly.</title>
        <authorList>
            <person name="Wang R."/>
            <person name="Rensing C."/>
            <person name="Li Y."/>
        </authorList>
    </citation>
    <scope>NUCLEOTIDE SEQUENCE [LARGE SCALE GENOMIC DNA]</scope>
    <source>
        <strain evidence="1 2">GD003A</strain>
    </source>
</reference>
<dbReference type="InterPro" id="IPR009874">
    <property type="entry name" value="DUF1428"/>
</dbReference>
<dbReference type="InterPro" id="IPR011008">
    <property type="entry name" value="Dimeric_a/b-barrel"/>
</dbReference>